<dbReference type="SMART" id="SM00220">
    <property type="entry name" value="S_TKc"/>
    <property type="match status" value="1"/>
</dbReference>
<dbReference type="EMBL" id="VFPG01000001">
    <property type="protein sequence ID" value="TQM32929.1"/>
    <property type="molecule type" value="Genomic_DNA"/>
</dbReference>
<evidence type="ECO:0000313" key="12">
    <source>
        <dbReference type="Proteomes" id="UP000316331"/>
    </source>
</evidence>
<proteinExistence type="predicted"/>
<dbReference type="InterPro" id="IPR000719">
    <property type="entry name" value="Prot_kinase_dom"/>
</dbReference>
<evidence type="ECO:0000256" key="7">
    <source>
        <dbReference type="ARBA" id="ARBA00022840"/>
    </source>
</evidence>
<dbReference type="InterPro" id="IPR011009">
    <property type="entry name" value="Kinase-like_dom_sf"/>
</dbReference>
<evidence type="ECO:0000259" key="10">
    <source>
        <dbReference type="PROSITE" id="PS50011"/>
    </source>
</evidence>
<evidence type="ECO:0000256" key="1">
    <source>
        <dbReference type="ARBA" id="ARBA00012513"/>
    </source>
</evidence>
<evidence type="ECO:0000256" key="8">
    <source>
        <dbReference type="PROSITE-ProRule" id="PRU10141"/>
    </source>
</evidence>
<organism evidence="11 12">
    <name type="scientific">Nocardia bhagyanarayanae</name>
    <dbReference type="NCBI Taxonomy" id="1215925"/>
    <lineage>
        <taxon>Bacteria</taxon>
        <taxon>Bacillati</taxon>
        <taxon>Actinomycetota</taxon>
        <taxon>Actinomycetes</taxon>
        <taxon>Mycobacteriales</taxon>
        <taxon>Nocardiaceae</taxon>
        <taxon>Nocardia</taxon>
    </lineage>
</organism>
<evidence type="ECO:0000256" key="2">
    <source>
        <dbReference type="ARBA" id="ARBA00022527"/>
    </source>
</evidence>
<dbReference type="AlphaFoldDB" id="A0A543FGE3"/>
<keyword evidence="12" id="KW-1185">Reference proteome</keyword>
<dbReference type="CDD" id="cd14014">
    <property type="entry name" value="STKc_PknB_like"/>
    <property type="match status" value="1"/>
</dbReference>
<dbReference type="Proteomes" id="UP000316331">
    <property type="component" value="Unassembled WGS sequence"/>
</dbReference>
<dbReference type="PROSITE" id="PS50011">
    <property type="entry name" value="PROTEIN_KINASE_DOM"/>
    <property type="match status" value="1"/>
</dbReference>
<dbReference type="OrthoDB" id="5169909at2"/>
<keyword evidence="6 11" id="KW-0418">Kinase</keyword>
<dbReference type="Gene3D" id="1.10.510.10">
    <property type="entry name" value="Transferase(Phosphotransferase) domain 1"/>
    <property type="match status" value="1"/>
</dbReference>
<feature type="compositionally biased region" description="Basic and acidic residues" evidence="9">
    <location>
        <begin position="481"/>
        <end position="508"/>
    </location>
</feature>
<dbReference type="Pfam" id="PF00069">
    <property type="entry name" value="Pkinase"/>
    <property type="match status" value="1"/>
</dbReference>
<dbReference type="RefSeq" id="WP_141810765.1">
    <property type="nucleotide sequence ID" value="NZ_VFPG01000001.1"/>
</dbReference>
<feature type="binding site" evidence="8">
    <location>
        <position position="41"/>
    </location>
    <ligand>
        <name>ATP</name>
        <dbReference type="ChEBI" id="CHEBI:30616"/>
    </ligand>
</feature>
<dbReference type="PANTHER" id="PTHR43289:SF6">
    <property type="entry name" value="SERINE_THREONINE-PROTEIN KINASE NEKL-3"/>
    <property type="match status" value="1"/>
</dbReference>
<sequence>MPGQRGDGSFGNYRLERLLGRGGMGEVWLARDRSGSAVALKVLSTTYSADSAYRRRFEREARLGSRLRNPHIVPIHAFGEVDGHLFLEMAYIEGVDLATRLRSGALAPARAVDVVAQAAEALDTAHAAGLVHRDVKPANILEHTSGFVYLIDFGIARAADGTAITASGQVVGTLQYMAPERFTGTLDARSDIYSLACVLYETLTGQVPYGDGDPARQMHAHLTSAPPHASQIAADVPAALDAVIARGMAKDPDDRYASAGQFAAAARAALGVRAPAQPPPVPHGAAGPRPATRVITAPGPSATAAATPSMRARESPAVPPVGPPGPRGNPSIGGWISFGAGVVALAALALWLLVGGIGSGPSPSTTTNEAATSATAPPQTAEGPPYDAADGARDGNFAFTVVDALPSTGPGSPDGADTIVTLTVTNVSGQQQDFRIDEQRLITTEGRSVAPKAADNPSGGNTIPLGPGSTSTIRLAFDVPGDAKKDDKKEDDKKKDDKKREVPSHLELHGGPSTPGVIVPIP</sequence>
<feature type="region of interest" description="Disordered" evidence="9">
    <location>
        <begin position="299"/>
        <end position="326"/>
    </location>
</feature>
<feature type="region of interest" description="Disordered" evidence="9">
    <location>
        <begin position="361"/>
        <end position="385"/>
    </location>
</feature>
<name>A0A543FGE3_9NOCA</name>
<dbReference type="EC" id="2.7.11.1" evidence="1"/>
<dbReference type="GO" id="GO:0005524">
    <property type="term" value="F:ATP binding"/>
    <property type="evidence" value="ECO:0007669"/>
    <property type="project" value="UniProtKB-UniRule"/>
</dbReference>
<comment type="caution">
    <text evidence="11">The sequence shown here is derived from an EMBL/GenBank/DDBJ whole genome shotgun (WGS) entry which is preliminary data.</text>
</comment>
<feature type="compositionally biased region" description="Low complexity" evidence="9">
    <location>
        <begin position="299"/>
        <end position="309"/>
    </location>
</feature>
<feature type="compositionally biased region" description="Low complexity" evidence="9">
    <location>
        <begin position="361"/>
        <end position="381"/>
    </location>
</feature>
<keyword evidence="4" id="KW-0732">Signal</keyword>
<evidence type="ECO:0000256" key="4">
    <source>
        <dbReference type="ARBA" id="ARBA00022729"/>
    </source>
</evidence>
<evidence type="ECO:0000256" key="6">
    <source>
        <dbReference type="ARBA" id="ARBA00022777"/>
    </source>
</evidence>
<dbReference type="Gene3D" id="3.30.200.20">
    <property type="entry name" value="Phosphorylase Kinase, domain 1"/>
    <property type="match status" value="1"/>
</dbReference>
<dbReference type="InterPro" id="IPR029050">
    <property type="entry name" value="Immunoprotect_excell_Ig-like"/>
</dbReference>
<keyword evidence="3" id="KW-0808">Transferase</keyword>
<reference evidence="11 12" key="1">
    <citation type="submission" date="2019-06" db="EMBL/GenBank/DDBJ databases">
        <title>Sequencing the genomes of 1000 actinobacteria strains.</title>
        <authorList>
            <person name="Klenk H.-P."/>
        </authorList>
    </citation>
    <scope>NUCLEOTIDE SEQUENCE [LARGE SCALE GENOMIC DNA]</scope>
    <source>
        <strain evidence="11 12">DSM 103495</strain>
    </source>
</reference>
<dbReference type="InterPro" id="IPR017441">
    <property type="entry name" value="Protein_kinase_ATP_BS"/>
</dbReference>
<dbReference type="FunFam" id="1.10.510.10:FF:000021">
    <property type="entry name" value="Serine/threonine protein kinase"/>
    <property type="match status" value="1"/>
</dbReference>
<accession>A0A543FGE3</accession>
<keyword evidence="5 8" id="KW-0547">Nucleotide-binding</keyword>
<evidence type="ECO:0000256" key="5">
    <source>
        <dbReference type="ARBA" id="ARBA00022741"/>
    </source>
</evidence>
<protein>
    <recommendedName>
        <fullName evidence="1">non-specific serine/threonine protein kinase</fullName>
        <ecNumber evidence="1">2.7.11.1</ecNumber>
    </recommendedName>
</protein>
<dbReference type="Gene3D" id="2.60.40.1240">
    <property type="match status" value="1"/>
</dbReference>
<gene>
    <name evidence="11" type="ORF">FB390_4633</name>
</gene>
<keyword evidence="7 8" id="KW-0067">ATP-binding</keyword>
<evidence type="ECO:0000256" key="3">
    <source>
        <dbReference type="ARBA" id="ARBA00022679"/>
    </source>
</evidence>
<feature type="domain" description="Protein kinase" evidence="10">
    <location>
        <begin position="13"/>
        <end position="270"/>
    </location>
</feature>
<dbReference type="GO" id="GO:0004674">
    <property type="term" value="F:protein serine/threonine kinase activity"/>
    <property type="evidence" value="ECO:0007669"/>
    <property type="project" value="UniProtKB-KW"/>
</dbReference>
<dbReference type="PROSITE" id="PS00107">
    <property type="entry name" value="PROTEIN_KINASE_ATP"/>
    <property type="match status" value="1"/>
</dbReference>
<feature type="compositionally biased region" description="Pro residues" evidence="9">
    <location>
        <begin position="317"/>
        <end position="326"/>
    </location>
</feature>
<dbReference type="SUPFAM" id="SSF56112">
    <property type="entry name" value="Protein kinase-like (PK-like)"/>
    <property type="match status" value="1"/>
</dbReference>
<dbReference type="PANTHER" id="PTHR43289">
    <property type="entry name" value="MITOGEN-ACTIVATED PROTEIN KINASE KINASE KINASE 20-RELATED"/>
    <property type="match status" value="1"/>
</dbReference>
<feature type="region of interest" description="Disordered" evidence="9">
    <location>
        <begin position="445"/>
        <end position="522"/>
    </location>
</feature>
<evidence type="ECO:0000313" key="11">
    <source>
        <dbReference type="EMBL" id="TQM32929.1"/>
    </source>
</evidence>
<keyword evidence="2" id="KW-0723">Serine/threonine-protein kinase</keyword>
<evidence type="ECO:0000256" key="9">
    <source>
        <dbReference type="SAM" id="MobiDB-lite"/>
    </source>
</evidence>